<dbReference type="Gene3D" id="2.180.10.10">
    <property type="entry name" value="RHS repeat-associated core"/>
    <property type="match status" value="4"/>
</dbReference>
<feature type="compositionally biased region" description="Basic and acidic residues" evidence="2">
    <location>
        <begin position="630"/>
        <end position="645"/>
    </location>
</feature>
<evidence type="ECO:0000259" key="3">
    <source>
        <dbReference type="Pfam" id="PF25023"/>
    </source>
</evidence>
<evidence type="ECO:0000313" key="4">
    <source>
        <dbReference type="EMBL" id="TQL44668.1"/>
    </source>
</evidence>
<dbReference type="InterPro" id="IPR031325">
    <property type="entry name" value="RHS_repeat"/>
</dbReference>
<dbReference type="InterPro" id="IPR006530">
    <property type="entry name" value="YD"/>
</dbReference>
<accession>A0A542Y9A7</accession>
<dbReference type="NCBIfam" id="TIGR01643">
    <property type="entry name" value="YD_repeat_2x"/>
    <property type="match status" value="9"/>
</dbReference>
<name>A0A542Y9A7_9MICO</name>
<reference evidence="4 5" key="1">
    <citation type="submission" date="2019-06" db="EMBL/GenBank/DDBJ databases">
        <title>Sequencing the genomes of 1000 actinobacteria strains.</title>
        <authorList>
            <person name="Klenk H.-P."/>
        </authorList>
    </citation>
    <scope>NUCLEOTIDE SEQUENCE [LARGE SCALE GENOMIC DNA]</scope>
    <source>
        <strain evidence="4 5">DSM 8803</strain>
    </source>
</reference>
<sequence length="994" mass="107154">MLTRDEAGRVLANTSPSGHQTKWSYDAAGNVTRREDADGAVWGFEYGAGATLLAQTDPLGARTEYEYGAHGALTKQRDPLGRVVEQRLDTFGNLAAVVLPDGAEWLLHHDGLSRLREVIDPDGGVWQRDYDANGALTRVADPTGVTLRTARDRQARTETAASAFTSTTIELDEFGRPVRTTRQDGGSAVTVYDLCGRVVEEVDAEGGLTRYERDPSGRVVRVISAAGRETRFEYDACGRPAVMIDGAGGRTELRYDADSRVVEQWLPNGDVARAKHDSVGRIVAEHVPGRGVARYRYDLAGRIVAAQDTRYGQRTFEYDPAGQLITATNGLGGKTRYDYDEQGRIVAITDPVGGVVRRTYTSLNRVDSVTDGLGRTTVGTYDAAGRQLTQTDPDGRRLAWKYDAEGLVCSVSTGERALSETAVDHRTGALTVTDFTGPGASPVTHRVKRDRLGRVVLRARGDEVTRWEYDADGDRRTLFTATGDEARYSYDEVGRLVRVEHSAFGVISYSYDPAGNLLSVVAGDRAQTWAYRDGFAVEHTLTDADGVTTTRIKRDPEGRIIEVADGDGATAYEYDAAEQLARAVSETDRAWEYDAAGRLVREHADAQTTEYEYDLAGQLTKRTAVDGRQTRYEYDGAGRRTRDDGPDSSSVFAWDERGWLTSIKRAGEEHRLWVDALGELAEVDGDRVTWDSAARTPSVTGLGARRVFASAGGFTGLEDELASLGWRPARATQTDDPWATVGLSPGDGALGLTANGVPTVAGLEWMGARAYDPGSRGFLSVDPLQPVAGAGWAGNPYSYAGNDPLRELDPFGLSPVTDAELQAWDRMRLAPLSLVFASLAAVQNGYLDAVLRAHPYARGLSHTWGEFSRGDWAREPVWQWIGNGLNVISTLTGIATLVVLPTPAVGAAPLLGLVSFVAGVGSAVIEVAADPTSPSSWAGGALALLGAFPLIKVVKVAEPIAISLAIGNFHWGMVTSIVKTGELLQADTGGEEER</sequence>
<dbReference type="Pfam" id="PF25023">
    <property type="entry name" value="TEN_YD-shell"/>
    <property type="match status" value="2"/>
</dbReference>
<dbReference type="EMBL" id="VFON01000001">
    <property type="protein sequence ID" value="TQL44668.1"/>
    <property type="molecule type" value="Genomic_DNA"/>
</dbReference>
<dbReference type="AlphaFoldDB" id="A0A542Y9A7"/>
<feature type="region of interest" description="Disordered" evidence="2">
    <location>
        <begin position="630"/>
        <end position="649"/>
    </location>
</feature>
<evidence type="ECO:0000313" key="5">
    <source>
        <dbReference type="Proteomes" id="UP000319094"/>
    </source>
</evidence>
<keyword evidence="1" id="KW-0677">Repeat</keyword>
<dbReference type="Proteomes" id="UP000319094">
    <property type="component" value="Unassembled WGS sequence"/>
</dbReference>
<dbReference type="Pfam" id="PF05593">
    <property type="entry name" value="RHS_repeat"/>
    <property type="match status" value="3"/>
</dbReference>
<dbReference type="InterPro" id="IPR022385">
    <property type="entry name" value="Rhs_assc_core"/>
</dbReference>
<comment type="caution">
    <text evidence="4">The sequence shown here is derived from an EMBL/GenBank/DDBJ whole genome shotgun (WGS) entry which is preliminary data.</text>
</comment>
<feature type="region of interest" description="Disordered" evidence="2">
    <location>
        <begin position="1"/>
        <end position="23"/>
    </location>
</feature>
<feature type="domain" description="Teneurin-like YD-shell" evidence="3">
    <location>
        <begin position="507"/>
        <end position="678"/>
    </location>
</feature>
<gene>
    <name evidence="4" type="ORF">FB468_2734</name>
</gene>
<evidence type="ECO:0000256" key="2">
    <source>
        <dbReference type="SAM" id="MobiDB-lite"/>
    </source>
</evidence>
<dbReference type="InterPro" id="IPR050708">
    <property type="entry name" value="T6SS_VgrG/RHS"/>
</dbReference>
<keyword evidence="5" id="KW-1185">Reference proteome</keyword>
<feature type="compositionally biased region" description="Polar residues" evidence="2">
    <location>
        <begin position="12"/>
        <end position="23"/>
    </location>
</feature>
<dbReference type="PANTHER" id="PTHR32305:SF15">
    <property type="entry name" value="PROTEIN RHSA-RELATED"/>
    <property type="match status" value="1"/>
</dbReference>
<dbReference type="NCBIfam" id="TIGR03696">
    <property type="entry name" value="Rhs_assc_core"/>
    <property type="match status" value="1"/>
</dbReference>
<protein>
    <submittedName>
        <fullName evidence="4">RHS repeat-associated protein</fullName>
    </submittedName>
</protein>
<dbReference type="InterPro" id="IPR056823">
    <property type="entry name" value="TEN-like_YD-shell"/>
</dbReference>
<proteinExistence type="predicted"/>
<organism evidence="4 5">
    <name type="scientific">Leucobacter komagatae</name>
    <dbReference type="NCBI Taxonomy" id="55969"/>
    <lineage>
        <taxon>Bacteria</taxon>
        <taxon>Bacillati</taxon>
        <taxon>Actinomycetota</taxon>
        <taxon>Actinomycetes</taxon>
        <taxon>Micrococcales</taxon>
        <taxon>Microbacteriaceae</taxon>
        <taxon>Leucobacter</taxon>
    </lineage>
</organism>
<evidence type="ECO:0000256" key="1">
    <source>
        <dbReference type="ARBA" id="ARBA00022737"/>
    </source>
</evidence>
<dbReference type="PANTHER" id="PTHR32305">
    <property type="match status" value="1"/>
</dbReference>
<feature type="domain" description="Teneurin-like YD-shell" evidence="3">
    <location>
        <begin position="5"/>
        <end position="156"/>
    </location>
</feature>